<feature type="region of interest" description="Disordered" evidence="1">
    <location>
        <begin position="1"/>
        <end position="56"/>
    </location>
</feature>
<reference evidence="3" key="1">
    <citation type="submission" date="2022-11" db="UniProtKB">
        <authorList>
            <consortium name="WormBaseParasite"/>
        </authorList>
    </citation>
    <scope>IDENTIFICATION</scope>
</reference>
<keyword evidence="2" id="KW-1185">Reference proteome</keyword>
<dbReference type="WBParaSite" id="ACRNAN_scaffold16835.g14214.t1">
    <property type="protein sequence ID" value="ACRNAN_scaffold16835.g14214.t1"/>
    <property type="gene ID" value="ACRNAN_scaffold16835.g14214"/>
</dbReference>
<evidence type="ECO:0000313" key="3">
    <source>
        <dbReference type="WBParaSite" id="ACRNAN_scaffold16835.g14214.t1"/>
    </source>
</evidence>
<protein>
    <submittedName>
        <fullName evidence="3">Uncharacterized protein</fullName>
    </submittedName>
</protein>
<proteinExistence type="predicted"/>
<dbReference type="Proteomes" id="UP000887540">
    <property type="component" value="Unplaced"/>
</dbReference>
<evidence type="ECO:0000313" key="2">
    <source>
        <dbReference type="Proteomes" id="UP000887540"/>
    </source>
</evidence>
<evidence type="ECO:0000256" key="1">
    <source>
        <dbReference type="SAM" id="MobiDB-lite"/>
    </source>
</evidence>
<accession>A0A914D2E8</accession>
<sequence>MPDITSNGKQGCNFEPQTSGWRPLTCIDINSTSEEDEDSDGEIICVSDEDSETEFK</sequence>
<name>A0A914D2E8_9BILA</name>
<feature type="compositionally biased region" description="Polar residues" evidence="1">
    <location>
        <begin position="1"/>
        <end position="20"/>
    </location>
</feature>
<feature type="compositionally biased region" description="Acidic residues" evidence="1">
    <location>
        <begin position="33"/>
        <end position="56"/>
    </location>
</feature>
<organism evidence="2 3">
    <name type="scientific">Acrobeloides nanus</name>
    <dbReference type="NCBI Taxonomy" id="290746"/>
    <lineage>
        <taxon>Eukaryota</taxon>
        <taxon>Metazoa</taxon>
        <taxon>Ecdysozoa</taxon>
        <taxon>Nematoda</taxon>
        <taxon>Chromadorea</taxon>
        <taxon>Rhabditida</taxon>
        <taxon>Tylenchina</taxon>
        <taxon>Cephalobomorpha</taxon>
        <taxon>Cephaloboidea</taxon>
        <taxon>Cephalobidae</taxon>
        <taxon>Acrobeloides</taxon>
    </lineage>
</organism>
<dbReference type="AlphaFoldDB" id="A0A914D2E8"/>